<proteinExistence type="predicted"/>
<evidence type="ECO:0000313" key="3">
    <source>
        <dbReference type="Proteomes" id="UP000663823"/>
    </source>
</evidence>
<gene>
    <name evidence="2" type="ORF">OTI717_LOCUS37723</name>
</gene>
<feature type="non-terminal residue" evidence="2">
    <location>
        <position position="1"/>
    </location>
</feature>
<organism evidence="2 3">
    <name type="scientific">Rotaria sordida</name>
    <dbReference type="NCBI Taxonomy" id="392033"/>
    <lineage>
        <taxon>Eukaryota</taxon>
        <taxon>Metazoa</taxon>
        <taxon>Spiralia</taxon>
        <taxon>Gnathifera</taxon>
        <taxon>Rotifera</taxon>
        <taxon>Eurotatoria</taxon>
        <taxon>Bdelloidea</taxon>
        <taxon>Philodinida</taxon>
        <taxon>Philodinidae</taxon>
        <taxon>Rotaria</taxon>
    </lineage>
</organism>
<comment type="caution">
    <text evidence="2">The sequence shown here is derived from an EMBL/GenBank/DDBJ whole genome shotgun (WGS) entry which is preliminary data.</text>
</comment>
<feature type="non-terminal residue" evidence="2">
    <location>
        <position position="85"/>
    </location>
</feature>
<feature type="domain" description="FerIin" evidence="1">
    <location>
        <begin position="22"/>
        <end position="82"/>
    </location>
</feature>
<name>A0A820A8S5_9BILA</name>
<dbReference type="InterPro" id="IPR012968">
    <property type="entry name" value="FerIin_dom"/>
</dbReference>
<accession>A0A820A8S5</accession>
<evidence type="ECO:0000259" key="1">
    <source>
        <dbReference type="SMART" id="SM01202"/>
    </source>
</evidence>
<dbReference type="Proteomes" id="UP000663823">
    <property type="component" value="Unassembled WGS sequence"/>
</dbReference>
<reference evidence="2" key="1">
    <citation type="submission" date="2021-02" db="EMBL/GenBank/DDBJ databases">
        <authorList>
            <person name="Nowell W R."/>
        </authorList>
    </citation>
    <scope>NUCLEOTIDE SEQUENCE</scope>
</reference>
<dbReference type="AlphaFoldDB" id="A0A820A8S5"/>
<evidence type="ECO:0000313" key="2">
    <source>
        <dbReference type="EMBL" id="CAF4181861.1"/>
    </source>
</evidence>
<sequence length="85" mass="9520">VHDSVRIVSTFTDTAPIGIFRLDISTVYNEKEHAFERKWAQLINPENIASTCGHLLLSISITQRGVPQKNVVSEAVHNDDEFDPS</sequence>
<protein>
    <recommendedName>
        <fullName evidence="1">FerIin domain-containing protein</fullName>
    </recommendedName>
</protein>
<dbReference type="SMART" id="SM01202">
    <property type="entry name" value="FerI"/>
    <property type="match status" value="1"/>
</dbReference>
<dbReference type="EMBL" id="CAJOAX010018510">
    <property type="protein sequence ID" value="CAF4181861.1"/>
    <property type="molecule type" value="Genomic_DNA"/>
</dbReference>